<dbReference type="Proteomes" id="UP000254919">
    <property type="component" value="Unassembled WGS sequence"/>
</dbReference>
<dbReference type="AlphaFoldDB" id="A0A379N2N0"/>
<evidence type="ECO:0000313" key="3">
    <source>
        <dbReference type="Proteomes" id="UP000254919"/>
    </source>
</evidence>
<evidence type="ECO:0000313" key="2">
    <source>
        <dbReference type="EMBL" id="SUE41384.1"/>
    </source>
</evidence>
<sequence length="243" mass="26193">MSPCPQVHQQPTRRKPTLPAPPGRQPRIPPQHLGTQAQQPRRLRPSSSTHQPPASQGPPVHRQISHGPTQVIQQPRAKSLKQNIQASYSKTPIHTFKEQFPPHSAVNPPRSPSLPEKPSSTNQQHPSGDHSPAPRQPLRTNRAVRGPPYMGGSKTGKPPSGDFFIPSSHGTSAPVARGENLPGQPRHAAERCASAAGRSVISSPSGPAVTSTRLPSSTVPSSNMPASRSCRFRWMTRRSGRAP</sequence>
<accession>A0A379N2N0</accession>
<dbReference type="EMBL" id="UGVN01000001">
    <property type="protein sequence ID" value="SUE41384.1"/>
    <property type="molecule type" value="Genomic_DNA"/>
</dbReference>
<gene>
    <name evidence="2" type="ORF">NCTC13291_02965</name>
</gene>
<protein>
    <submittedName>
        <fullName evidence="2">Uncharacterized protein</fullName>
    </submittedName>
</protein>
<feature type="region of interest" description="Disordered" evidence="1">
    <location>
        <begin position="1"/>
        <end position="228"/>
    </location>
</feature>
<name>A0A379N2N0_9PROT</name>
<organism evidence="2 3">
    <name type="scientific">Roseomonas mucosa</name>
    <dbReference type="NCBI Taxonomy" id="207340"/>
    <lineage>
        <taxon>Bacteria</taxon>
        <taxon>Pseudomonadati</taxon>
        <taxon>Pseudomonadota</taxon>
        <taxon>Alphaproteobacteria</taxon>
        <taxon>Acetobacterales</taxon>
        <taxon>Roseomonadaceae</taxon>
        <taxon>Roseomonas</taxon>
    </lineage>
</organism>
<feature type="compositionally biased region" description="Pro residues" evidence="1">
    <location>
        <begin position="18"/>
        <end position="29"/>
    </location>
</feature>
<reference evidence="2 3" key="1">
    <citation type="submission" date="2018-06" db="EMBL/GenBank/DDBJ databases">
        <authorList>
            <consortium name="Pathogen Informatics"/>
            <person name="Doyle S."/>
        </authorList>
    </citation>
    <scope>NUCLEOTIDE SEQUENCE [LARGE SCALE GENOMIC DNA]</scope>
    <source>
        <strain evidence="2 3">NCTC13291</strain>
    </source>
</reference>
<proteinExistence type="predicted"/>
<feature type="compositionally biased region" description="Polar residues" evidence="1">
    <location>
        <begin position="33"/>
        <end position="54"/>
    </location>
</feature>
<feature type="compositionally biased region" description="Polar residues" evidence="1">
    <location>
        <begin position="200"/>
        <end position="226"/>
    </location>
</feature>
<feature type="compositionally biased region" description="Polar residues" evidence="1">
    <location>
        <begin position="80"/>
        <end position="92"/>
    </location>
</feature>
<evidence type="ECO:0000256" key="1">
    <source>
        <dbReference type="SAM" id="MobiDB-lite"/>
    </source>
</evidence>